<dbReference type="SUPFAM" id="SSF53613">
    <property type="entry name" value="Ribokinase-like"/>
    <property type="match status" value="1"/>
</dbReference>
<keyword evidence="5" id="KW-1185">Reference proteome</keyword>
<proteinExistence type="predicted"/>
<dbReference type="RefSeq" id="WP_344725742.1">
    <property type="nucleotide sequence ID" value="NZ_BAAAUS010000034.1"/>
</dbReference>
<evidence type="ECO:0000259" key="3">
    <source>
        <dbReference type="Pfam" id="PF00294"/>
    </source>
</evidence>
<dbReference type="PANTHER" id="PTHR10584:SF166">
    <property type="entry name" value="RIBOKINASE"/>
    <property type="match status" value="1"/>
</dbReference>
<keyword evidence="1" id="KW-0808">Transferase</keyword>
<dbReference type="GO" id="GO:0016301">
    <property type="term" value="F:kinase activity"/>
    <property type="evidence" value="ECO:0007669"/>
    <property type="project" value="UniProtKB-KW"/>
</dbReference>
<evidence type="ECO:0000256" key="1">
    <source>
        <dbReference type="ARBA" id="ARBA00022679"/>
    </source>
</evidence>
<dbReference type="PANTHER" id="PTHR10584">
    <property type="entry name" value="SUGAR KINASE"/>
    <property type="match status" value="1"/>
</dbReference>
<dbReference type="Proteomes" id="UP001597114">
    <property type="component" value="Unassembled WGS sequence"/>
</dbReference>
<dbReference type="Gene3D" id="3.40.1190.20">
    <property type="match status" value="1"/>
</dbReference>
<organism evidence="4 5">
    <name type="scientific">Pseudonocardia yunnanensis</name>
    <dbReference type="NCBI Taxonomy" id="58107"/>
    <lineage>
        <taxon>Bacteria</taxon>
        <taxon>Bacillati</taxon>
        <taxon>Actinomycetota</taxon>
        <taxon>Actinomycetes</taxon>
        <taxon>Pseudonocardiales</taxon>
        <taxon>Pseudonocardiaceae</taxon>
        <taxon>Pseudonocardia</taxon>
    </lineage>
</organism>
<dbReference type="InterPro" id="IPR011611">
    <property type="entry name" value="PfkB_dom"/>
</dbReference>
<comment type="caution">
    <text evidence="4">The sequence shown here is derived from an EMBL/GenBank/DDBJ whole genome shotgun (WGS) entry which is preliminary data.</text>
</comment>
<keyword evidence="2 4" id="KW-0418">Kinase</keyword>
<dbReference type="InterPro" id="IPR029056">
    <property type="entry name" value="Ribokinase-like"/>
</dbReference>
<sequence>MADGPDRGGPGRLLHTGQVVLDLVMRVPGLPPVGGDVVASAVDLLPGGGFNVMAAAARAGAPVVYLGGHGAGRFGDMVRAALAAEGVVAALPASVDGDTGVCVVLVDDSGERTFVTGSGIEMEVDRAALAAVPVTSADLVYVSGYSLLVEAKGRAVLDRLEVVDGAGVLVDPGPLAGQVDGPVWDRLLARTTMLSASAPEARTLSGFDDLRTAAQVLARRLAEPGVVVVRDGAAGCLLTRDGHTEHVPGFPVVAVDTTGAGDAHCGVFAAELLRGADLHTAAVRANATATLAVTCRGPATAPGRAEVDALLASARP</sequence>
<dbReference type="Pfam" id="PF00294">
    <property type="entry name" value="PfkB"/>
    <property type="match status" value="1"/>
</dbReference>
<name>A0ABW4ER43_9PSEU</name>
<evidence type="ECO:0000256" key="2">
    <source>
        <dbReference type="ARBA" id="ARBA00022777"/>
    </source>
</evidence>
<feature type="domain" description="Carbohydrate kinase PfkB" evidence="3">
    <location>
        <begin position="16"/>
        <end position="300"/>
    </location>
</feature>
<dbReference type="EMBL" id="JBHUCO010000005">
    <property type="protein sequence ID" value="MFD1516872.1"/>
    <property type="molecule type" value="Genomic_DNA"/>
</dbReference>
<evidence type="ECO:0000313" key="4">
    <source>
        <dbReference type="EMBL" id="MFD1516872.1"/>
    </source>
</evidence>
<reference evidence="5" key="1">
    <citation type="journal article" date="2019" name="Int. J. Syst. Evol. Microbiol.">
        <title>The Global Catalogue of Microorganisms (GCM) 10K type strain sequencing project: providing services to taxonomists for standard genome sequencing and annotation.</title>
        <authorList>
            <consortium name="The Broad Institute Genomics Platform"/>
            <consortium name="The Broad Institute Genome Sequencing Center for Infectious Disease"/>
            <person name="Wu L."/>
            <person name="Ma J."/>
        </authorList>
    </citation>
    <scope>NUCLEOTIDE SEQUENCE [LARGE SCALE GENOMIC DNA]</scope>
    <source>
        <strain evidence="5">CCM 7043</strain>
    </source>
</reference>
<protein>
    <submittedName>
        <fullName evidence="4">PfkB family carbohydrate kinase</fullName>
    </submittedName>
</protein>
<accession>A0ABW4ER43</accession>
<gene>
    <name evidence="4" type="ORF">ACFSJD_05205</name>
</gene>
<evidence type="ECO:0000313" key="5">
    <source>
        <dbReference type="Proteomes" id="UP001597114"/>
    </source>
</evidence>